<keyword evidence="1" id="KW-0472">Membrane</keyword>
<evidence type="ECO:0000313" key="2">
    <source>
        <dbReference type="EMBL" id="QPC83493.1"/>
    </source>
</evidence>
<dbReference type="Pfam" id="PF20181">
    <property type="entry name" value="DUF6544"/>
    <property type="match status" value="1"/>
</dbReference>
<sequence>MGYLYAALALIIVTLAGWIGLRVWPRPFPDYEGGQVPTKKVPFPADLPAPVARYFHIVLGEDVPVIETAVITGRCKLRLAGLPFSGRFRFIHEAGYNYRHYIEATVFGFPLMKVNERYIDNIGRMELPVGTTENDPKLNQAASLAVWGESVWLPSVFLTDPRVRWEAVDAQTARMIVPFEEDKEDSFTLHFNPATGLLSHMEAMRWRDAKDTEKIRWLLDMEGWASFKGIKVPSPCSVTWEKDGKPWLVCYIEDIAYNADVKEDIRSRGI</sequence>
<dbReference type="EMBL" id="CP062983">
    <property type="protein sequence ID" value="QPC83493.1"/>
    <property type="molecule type" value="Genomic_DNA"/>
</dbReference>
<feature type="transmembrane region" description="Helical" evidence="1">
    <location>
        <begin position="6"/>
        <end position="24"/>
    </location>
</feature>
<name>A0A7S8EAP3_9CHLR</name>
<protein>
    <submittedName>
        <fullName evidence="2">Uncharacterized protein</fullName>
    </submittedName>
</protein>
<dbReference type="KEGG" id="pmet:G4Y79_03670"/>
<organism evidence="2 3">
    <name type="scientific">Phototrophicus methaneseepsis</name>
    <dbReference type="NCBI Taxonomy" id="2710758"/>
    <lineage>
        <taxon>Bacteria</taxon>
        <taxon>Bacillati</taxon>
        <taxon>Chloroflexota</taxon>
        <taxon>Candidatus Thermofontia</taxon>
        <taxon>Phototrophicales</taxon>
        <taxon>Phototrophicaceae</taxon>
        <taxon>Phototrophicus</taxon>
    </lineage>
</organism>
<evidence type="ECO:0000256" key="1">
    <source>
        <dbReference type="SAM" id="Phobius"/>
    </source>
</evidence>
<dbReference type="RefSeq" id="WP_195171560.1">
    <property type="nucleotide sequence ID" value="NZ_CP062983.1"/>
</dbReference>
<accession>A0A7S8EAP3</accession>
<dbReference type="AlphaFoldDB" id="A0A7S8EAP3"/>
<evidence type="ECO:0000313" key="3">
    <source>
        <dbReference type="Proteomes" id="UP000594468"/>
    </source>
</evidence>
<gene>
    <name evidence="2" type="ORF">G4Y79_03670</name>
</gene>
<keyword evidence="1" id="KW-0812">Transmembrane</keyword>
<dbReference type="InterPro" id="IPR046674">
    <property type="entry name" value="DUF6544"/>
</dbReference>
<reference evidence="2 3" key="1">
    <citation type="submission" date="2020-02" db="EMBL/GenBank/DDBJ databases">
        <authorList>
            <person name="Zheng R.K."/>
            <person name="Sun C.M."/>
        </authorList>
    </citation>
    <scope>NUCLEOTIDE SEQUENCE [LARGE SCALE GENOMIC DNA]</scope>
    <source>
        <strain evidence="3">rifampicinis</strain>
    </source>
</reference>
<keyword evidence="1" id="KW-1133">Transmembrane helix</keyword>
<proteinExistence type="predicted"/>
<dbReference type="Proteomes" id="UP000594468">
    <property type="component" value="Chromosome"/>
</dbReference>
<keyword evidence="3" id="KW-1185">Reference proteome</keyword>